<dbReference type="GO" id="GO:0051537">
    <property type="term" value="F:2 iron, 2 sulfur cluster binding"/>
    <property type="evidence" value="ECO:0007669"/>
    <property type="project" value="InterPro"/>
</dbReference>
<accession>A0AAN9Z998</accession>
<name>A0AAN9Z998_9ORTH</name>
<evidence type="ECO:0000313" key="3">
    <source>
        <dbReference type="Proteomes" id="UP001378592"/>
    </source>
</evidence>
<dbReference type="Proteomes" id="UP001378592">
    <property type="component" value="Unassembled WGS sequence"/>
</dbReference>
<dbReference type="PIRSF" id="PIRSF003113">
    <property type="entry name" value="BolA"/>
    <property type="match status" value="1"/>
</dbReference>
<dbReference type="GO" id="GO:0051604">
    <property type="term" value="P:protein maturation"/>
    <property type="evidence" value="ECO:0007669"/>
    <property type="project" value="InterPro"/>
</dbReference>
<dbReference type="GO" id="GO:0005634">
    <property type="term" value="C:nucleus"/>
    <property type="evidence" value="ECO:0007669"/>
    <property type="project" value="TreeGrafter"/>
</dbReference>
<evidence type="ECO:0000313" key="2">
    <source>
        <dbReference type="EMBL" id="KAK7873148.1"/>
    </source>
</evidence>
<reference evidence="2 3" key="1">
    <citation type="submission" date="2024-03" db="EMBL/GenBank/DDBJ databases">
        <title>The genome assembly and annotation of the cricket Gryllus longicercus Weissman &amp; Gray.</title>
        <authorList>
            <person name="Szrajer S."/>
            <person name="Gray D."/>
            <person name="Ylla G."/>
        </authorList>
    </citation>
    <scope>NUCLEOTIDE SEQUENCE [LARGE SCALE GENOMIC DNA]</scope>
    <source>
        <strain evidence="2">DAG 2021-001</strain>
        <tissue evidence="2">Whole body minus gut</tissue>
    </source>
</reference>
<dbReference type="InterPro" id="IPR045115">
    <property type="entry name" value="BOL2"/>
</dbReference>
<dbReference type="Gene3D" id="3.10.20.90">
    <property type="entry name" value="Phosphatidylinositol 3-kinase Catalytic Subunit, Chain A, domain 1"/>
    <property type="match status" value="1"/>
</dbReference>
<comment type="similarity">
    <text evidence="1">Belongs to the BolA/IbaG family.</text>
</comment>
<comment type="caution">
    <text evidence="2">The sequence shown here is derived from an EMBL/GenBank/DDBJ whole genome shotgun (WGS) entry which is preliminary data.</text>
</comment>
<dbReference type="PANTHER" id="PTHR12735">
    <property type="entry name" value="BOLA-LIKE PROTEIN-RELATED"/>
    <property type="match status" value="1"/>
</dbReference>
<proteinExistence type="inferred from homology"/>
<dbReference type="InterPro" id="IPR002634">
    <property type="entry name" value="BolA"/>
</dbReference>
<dbReference type="Pfam" id="PF01722">
    <property type="entry name" value="BolA"/>
    <property type="match status" value="1"/>
</dbReference>
<dbReference type="SUPFAM" id="SSF82657">
    <property type="entry name" value="BolA-like"/>
    <property type="match status" value="1"/>
</dbReference>
<dbReference type="PANTHER" id="PTHR12735:SF27">
    <property type="entry name" value="BOLA-LIKE PROTEIN 2"/>
    <property type="match status" value="1"/>
</dbReference>
<evidence type="ECO:0000256" key="1">
    <source>
        <dbReference type="RuleBase" id="RU003860"/>
    </source>
</evidence>
<dbReference type="GO" id="GO:0006879">
    <property type="term" value="P:intracellular iron ion homeostasis"/>
    <property type="evidence" value="ECO:0007669"/>
    <property type="project" value="InterPro"/>
</dbReference>
<dbReference type="GO" id="GO:0005829">
    <property type="term" value="C:cytosol"/>
    <property type="evidence" value="ECO:0007669"/>
    <property type="project" value="TreeGrafter"/>
</dbReference>
<evidence type="ECO:0008006" key="4">
    <source>
        <dbReference type="Google" id="ProtNLM"/>
    </source>
</evidence>
<gene>
    <name evidence="2" type="ORF">R5R35_006369</name>
</gene>
<sequence length="85" mass="9753">MSYTEEYVKNKLLKELEATHVEVEDLSDGCGAKFNALIVSSKFEGKPLLQRHRLVNSILSEELKSIHAFSQKTMTPKEWDKQNSQ</sequence>
<dbReference type="EMBL" id="JAZDUA010000016">
    <property type="protein sequence ID" value="KAK7873148.1"/>
    <property type="molecule type" value="Genomic_DNA"/>
</dbReference>
<keyword evidence="3" id="KW-1185">Reference proteome</keyword>
<dbReference type="AlphaFoldDB" id="A0AAN9Z998"/>
<organism evidence="2 3">
    <name type="scientific">Gryllus longicercus</name>
    <dbReference type="NCBI Taxonomy" id="2509291"/>
    <lineage>
        <taxon>Eukaryota</taxon>
        <taxon>Metazoa</taxon>
        <taxon>Ecdysozoa</taxon>
        <taxon>Arthropoda</taxon>
        <taxon>Hexapoda</taxon>
        <taxon>Insecta</taxon>
        <taxon>Pterygota</taxon>
        <taxon>Neoptera</taxon>
        <taxon>Polyneoptera</taxon>
        <taxon>Orthoptera</taxon>
        <taxon>Ensifera</taxon>
        <taxon>Gryllidea</taxon>
        <taxon>Grylloidea</taxon>
        <taxon>Gryllidae</taxon>
        <taxon>Gryllinae</taxon>
        <taxon>Gryllus</taxon>
    </lineage>
</organism>
<dbReference type="InterPro" id="IPR036065">
    <property type="entry name" value="BolA-like_sf"/>
</dbReference>
<protein>
    <recommendedName>
        <fullName evidence="4">BolA-like protein 2</fullName>
    </recommendedName>
</protein>